<dbReference type="GO" id="GO:0005524">
    <property type="term" value="F:ATP binding"/>
    <property type="evidence" value="ECO:0007669"/>
    <property type="project" value="UniProtKB-KW"/>
</dbReference>
<dbReference type="SUPFAM" id="SSF53067">
    <property type="entry name" value="Actin-like ATPase domain"/>
    <property type="match status" value="1"/>
</dbReference>
<evidence type="ECO:0000256" key="1">
    <source>
        <dbReference type="ARBA" id="ARBA00007381"/>
    </source>
</evidence>
<name>A0A2U1MSN9_ARTAN</name>
<keyword evidence="4" id="KW-0346">Stress response</keyword>
<dbReference type="AlphaFoldDB" id="A0A2U1MSN9"/>
<evidence type="ECO:0000256" key="2">
    <source>
        <dbReference type="ARBA" id="ARBA00022741"/>
    </source>
</evidence>
<comment type="similarity">
    <text evidence="1">Belongs to the heat shock protein 70 family.</text>
</comment>
<dbReference type="InterPro" id="IPR043129">
    <property type="entry name" value="ATPase_NBD"/>
</dbReference>
<comment type="caution">
    <text evidence="4">The sequence shown here is derived from an EMBL/GenBank/DDBJ whole genome shotgun (WGS) entry which is preliminary data.</text>
</comment>
<dbReference type="Proteomes" id="UP000245207">
    <property type="component" value="Unassembled WGS sequence"/>
</dbReference>
<dbReference type="PROSITE" id="PS00297">
    <property type="entry name" value="HSP70_1"/>
    <property type="match status" value="1"/>
</dbReference>
<keyword evidence="2" id="KW-0547">Nucleotide-binding</keyword>
<evidence type="ECO:0000256" key="3">
    <source>
        <dbReference type="ARBA" id="ARBA00022840"/>
    </source>
</evidence>
<organism evidence="4 5">
    <name type="scientific">Artemisia annua</name>
    <name type="common">Sweet wormwood</name>
    <dbReference type="NCBI Taxonomy" id="35608"/>
    <lineage>
        <taxon>Eukaryota</taxon>
        <taxon>Viridiplantae</taxon>
        <taxon>Streptophyta</taxon>
        <taxon>Embryophyta</taxon>
        <taxon>Tracheophyta</taxon>
        <taxon>Spermatophyta</taxon>
        <taxon>Magnoliopsida</taxon>
        <taxon>eudicotyledons</taxon>
        <taxon>Gunneridae</taxon>
        <taxon>Pentapetalae</taxon>
        <taxon>asterids</taxon>
        <taxon>campanulids</taxon>
        <taxon>Asterales</taxon>
        <taxon>Asteraceae</taxon>
        <taxon>Asteroideae</taxon>
        <taxon>Anthemideae</taxon>
        <taxon>Artemisiinae</taxon>
        <taxon>Artemisia</taxon>
    </lineage>
</organism>
<reference evidence="4 5" key="1">
    <citation type="journal article" date="2018" name="Mol. Plant">
        <title>The genome of Artemisia annua provides insight into the evolution of Asteraceae family and artemisinin biosynthesis.</title>
        <authorList>
            <person name="Shen Q."/>
            <person name="Zhang L."/>
            <person name="Liao Z."/>
            <person name="Wang S."/>
            <person name="Yan T."/>
            <person name="Shi P."/>
            <person name="Liu M."/>
            <person name="Fu X."/>
            <person name="Pan Q."/>
            <person name="Wang Y."/>
            <person name="Lv Z."/>
            <person name="Lu X."/>
            <person name="Zhang F."/>
            <person name="Jiang W."/>
            <person name="Ma Y."/>
            <person name="Chen M."/>
            <person name="Hao X."/>
            <person name="Li L."/>
            <person name="Tang Y."/>
            <person name="Lv G."/>
            <person name="Zhou Y."/>
            <person name="Sun X."/>
            <person name="Brodelius P.E."/>
            <person name="Rose J.K.C."/>
            <person name="Tang K."/>
        </authorList>
    </citation>
    <scope>NUCLEOTIDE SEQUENCE [LARGE SCALE GENOMIC DNA]</scope>
    <source>
        <strain evidence="5">cv. Huhao1</strain>
        <tissue evidence="4">Leaf</tissue>
    </source>
</reference>
<accession>A0A2U1MSN9</accession>
<dbReference type="Gene3D" id="3.30.420.40">
    <property type="match status" value="1"/>
</dbReference>
<dbReference type="InterPro" id="IPR018181">
    <property type="entry name" value="Heat_shock_70_CS"/>
</dbReference>
<protein>
    <submittedName>
        <fullName evidence="4">Heat shock protein 70 family, peptide-binding domain protein</fullName>
    </submittedName>
</protein>
<keyword evidence="5" id="KW-1185">Reference proteome</keyword>
<dbReference type="FunFam" id="3.30.420.40:FF:000028">
    <property type="entry name" value="heat shock 70 kDa protein-like"/>
    <property type="match status" value="1"/>
</dbReference>
<evidence type="ECO:0000313" key="4">
    <source>
        <dbReference type="EMBL" id="PWA64285.1"/>
    </source>
</evidence>
<keyword evidence="3" id="KW-0067">ATP-binding</keyword>
<dbReference type="EMBL" id="PKPP01004454">
    <property type="protein sequence ID" value="PWA64285.1"/>
    <property type="molecule type" value="Genomic_DNA"/>
</dbReference>
<dbReference type="STRING" id="35608.A0A2U1MSN9"/>
<evidence type="ECO:0000313" key="5">
    <source>
        <dbReference type="Proteomes" id="UP000245207"/>
    </source>
</evidence>
<dbReference type="OrthoDB" id="3789372at2759"/>
<gene>
    <name evidence="4" type="ORF">CTI12_AA345720</name>
</gene>
<sequence>MSGRAKTTAIGIDLGTTFSCVAAWFNQHKRVEILPNEQEGRAEVVFGRRRGGTSGGRRDCRSESRSREVGLWRRLRVDWGKICFVPDTELLVGEGAKNQITSNPTNTVFASLGIGFAYFQLFSPY</sequence>
<proteinExistence type="inferred from homology"/>